<dbReference type="EMBL" id="PVLV01000589">
    <property type="protein sequence ID" value="PRH76045.1"/>
    <property type="molecule type" value="Genomic_DNA"/>
</dbReference>
<feature type="domain" description="Gamma-glutamylcyclotransferase AIG2-like" evidence="2">
    <location>
        <begin position="12"/>
        <end position="141"/>
    </location>
</feature>
<feature type="region of interest" description="Disordered" evidence="1">
    <location>
        <begin position="144"/>
        <end position="165"/>
    </location>
</feature>
<comment type="caution">
    <text evidence="3">The sequence shown here is derived from an EMBL/GenBank/DDBJ whole genome shotgun (WGS) entry which is preliminary data.</text>
</comment>
<dbReference type="AlphaFoldDB" id="A0A2S9PNQ3"/>
<accession>A0A2S9PNQ3</accession>
<reference evidence="3 4" key="1">
    <citation type="submission" date="2018-03" db="EMBL/GenBank/DDBJ databases">
        <title>Novel Streptomyces sp. from soil.</title>
        <authorList>
            <person name="Tan G.Y.A."/>
            <person name="Lee Z.Y."/>
        </authorList>
    </citation>
    <scope>NUCLEOTIDE SEQUENCE [LARGE SCALE GENOMIC DNA]</scope>
    <source>
        <strain evidence="3 4">ST5x</strain>
    </source>
</reference>
<evidence type="ECO:0000313" key="3">
    <source>
        <dbReference type="EMBL" id="PRH76045.1"/>
    </source>
</evidence>
<protein>
    <recommendedName>
        <fullName evidence="2">Gamma-glutamylcyclotransferase AIG2-like domain-containing protein</fullName>
    </recommendedName>
</protein>
<evidence type="ECO:0000313" key="4">
    <source>
        <dbReference type="Proteomes" id="UP000239322"/>
    </source>
</evidence>
<gene>
    <name evidence="3" type="ORF">C6N75_27725</name>
</gene>
<dbReference type="CDD" id="cd06661">
    <property type="entry name" value="GGCT_like"/>
    <property type="match status" value="1"/>
</dbReference>
<dbReference type="RefSeq" id="WP_105871615.1">
    <property type="nucleotide sequence ID" value="NZ_PVLV01000589.1"/>
</dbReference>
<name>A0A2S9PNQ3_9ACTN</name>
<dbReference type="OrthoDB" id="5070127at2"/>
<proteinExistence type="predicted"/>
<organism evidence="3 4">
    <name type="scientific">Streptomyces solincola</name>
    <dbReference type="NCBI Taxonomy" id="2100817"/>
    <lineage>
        <taxon>Bacteria</taxon>
        <taxon>Bacillati</taxon>
        <taxon>Actinomycetota</taxon>
        <taxon>Actinomycetes</taxon>
        <taxon>Kitasatosporales</taxon>
        <taxon>Streptomycetaceae</taxon>
        <taxon>Streptomyces</taxon>
    </lineage>
</organism>
<evidence type="ECO:0000256" key="1">
    <source>
        <dbReference type="SAM" id="MobiDB-lite"/>
    </source>
</evidence>
<dbReference type="InterPro" id="IPR013024">
    <property type="entry name" value="GGCT-like"/>
</dbReference>
<dbReference type="Proteomes" id="UP000239322">
    <property type="component" value="Unassembled WGS sequence"/>
</dbReference>
<dbReference type="SUPFAM" id="SSF110857">
    <property type="entry name" value="Gamma-glutamyl cyclotransferase-like"/>
    <property type="match status" value="1"/>
</dbReference>
<dbReference type="InterPro" id="IPR036568">
    <property type="entry name" value="GGCT-like_sf"/>
</dbReference>
<sequence>MSGDPGTLPLPFFVYGTLRPGEPNHARCLSGRTGAEEPARLPGALLYDGPGYPYLARAADGAAGGGVLGELVTAAPGEYAGLLRDLDALEEFLAPGHPLNAYEREVCEAVRLSDGAPVRAWVYVAGPAVRLGAAISGGDWLSRQGAPGPGASALDPAAPDAPRRS</sequence>
<dbReference type="InterPro" id="IPR009288">
    <property type="entry name" value="AIG2-like_dom"/>
</dbReference>
<dbReference type="Pfam" id="PF06094">
    <property type="entry name" value="GGACT"/>
    <property type="match status" value="1"/>
</dbReference>
<feature type="compositionally biased region" description="Low complexity" evidence="1">
    <location>
        <begin position="149"/>
        <end position="165"/>
    </location>
</feature>
<dbReference type="Gene3D" id="3.10.490.10">
    <property type="entry name" value="Gamma-glutamyl cyclotransferase-like"/>
    <property type="match status" value="1"/>
</dbReference>
<keyword evidence="4" id="KW-1185">Reference proteome</keyword>
<evidence type="ECO:0000259" key="2">
    <source>
        <dbReference type="Pfam" id="PF06094"/>
    </source>
</evidence>